<keyword evidence="4" id="KW-0456">Lyase</keyword>
<dbReference type="InterPro" id="IPR044561">
    <property type="entry name" value="ACT_ThrD-II-like"/>
</dbReference>
<reference evidence="11" key="1">
    <citation type="submission" date="2017-02" db="UniProtKB">
        <authorList>
            <consortium name="WormBaseParasite"/>
        </authorList>
    </citation>
    <scope>IDENTIFICATION</scope>
</reference>
<evidence type="ECO:0000256" key="4">
    <source>
        <dbReference type="ARBA" id="ARBA00023239"/>
    </source>
</evidence>
<dbReference type="GO" id="GO:0003941">
    <property type="term" value="F:L-serine ammonia-lyase activity"/>
    <property type="evidence" value="ECO:0007669"/>
    <property type="project" value="TreeGrafter"/>
</dbReference>
<proteinExistence type="inferred from homology"/>
<evidence type="ECO:0000259" key="7">
    <source>
        <dbReference type="Pfam" id="PF00291"/>
    </source>
</evidence>
<dbReference type="InterPro" id="IPR050147">
    <property type="entry name" value="Ser/Thr_Dehydratase"/>
</dbReference>
<dbReference type="GO" id="GO:0009097">
    <property type="term" value="P:isoleucine biosynthetic process"/>
    <property type="evidence" value="ECO:0007669"/>
    <property type="project" value="TreeGrafter"/>
</dbReference>
<dbReference type="InterPro" id="IPR001926">
    <property type="entry name" value="TrpB-like_PALP"/>
</dbReference>
<dbReference type="CDD" id="cd04886">
    <property type="entry name" value="ACT_ThrD-II-like"/>
    <property type="match status" value="1"/>
</dbReference>
<dbReference type="InterPro" id="IPR036052">
    <property type="entry name" value="TrpB-like_PALP_sf"/>
</dbReference>
<evidence type="ECO:0000313" key="9">
    <source>
        <dbReference type="Proteomes" id="UP000038040"/>
    </source>
</evidence>
<sequence length="457" mass="49680">MRSIEMIIVEVEKIIVYFEGENIVELEDPMCDPLKPRKIQFSDISAAAFNIRKAVLMTPCTVRYLILSISRLFKRSHQLSKLLKTEIYFKKEFLQVTGSFKERGARNALIKLTKEEKINGVIAASAGNHALALCYHGEILNIPVTVVMPVTAPLMKITLCRSFGANIVLDGENLSKAKATAMKLAKENNLKYINGYDHPDIIAGQGTIGLEVLEQVENVDAIIVPTGGGGLISGIALAVKTLNPHITVVGVEAETCPSFKRSLEAGTIIETKAASTLADGLAVPLIGGNAMATAQGFIDQMVTVTEKNTALAILRLLEMEKAVVEGAGAVGLAAFIEHKLPQLVGKRVVIILSGGNIDTTVLGRTIERGLAADSRLVHFDVLISDRPGGIAELATLLSHQGVSIKDIFHERAWISKDVFSVRIRAIVETRDNDHAHLLESALKERYKDVNFSDFIEI</sequence>
<dbReference type="GO" id="GO:0006567">
    <property type="term" value="P:L-threonine catabolic process"/>
    <property type="evidence" value="ECO:0007669"/>
    <property type="project" value="InterPro"/>
</dbReference>
<protein>
    <recommendedName>
        <fullName evidence="5">L-serine deaminase</fullName>
    </recommendedName>
    <alternativeName>
        <fullName evidence="6">L-threonine dehydratase</fullName>
    </alternativeName>
</protein>
<dbReference type="FunFam" id="3.40.50.1100:FF:000007">
    <property type="entry name" value="L-threonine dehydratase catabolic TdcB"/>
    <property type="match status" value="1"/>
</dbReference>
<dbReference type="GO" id="GO:0006565">
    <property type="term" value="P:L-serine catabolic process"/>
    <property type="evidence" value="ECO:0007669"/>
    <property type="project" value="TreeGrafter"/>
</dbReference>
<dbReference type="Proteomes" id="UP000038040">
    <property type="component" value="Unplaced"/>
</dbReference>
<reference evidence="8 10" key="2">
    <citation type="submission" date="2018-11" db="EMBL/GenBank/DDBJ databases">
        <authorList>
            <consortium name="Pathogen Informatics"/>
        </authorList>
    </citation>
    <scope>NUCLEOTIDE SEQUENCE [LARGE SCALE GENOMIC DNA]</scope>
</reference>
<comment type="cofactor">
    <cofactor evidence="1">
        <name>pyridoxal 5'-phosphate</name>
        <dbReference type="ChEBI" id="CHEBI:597326"/>
    </cofactor>
</comment>
<dbReference type="SUPFAM" id="SSF53686">
    <property type="entry name" value="Tryptophan synthase beta subunit-like PLP-dependent enzymes"/>
    <property type="match status" value="1"/>
</dbReference>
<feature type="domain" description="Tryptophan synthase beta chain-like PALP" evidence="7">
    <location>
        <begin position="75"/>
        <end position="354"/>
    </location>
</feature>
<evidence type="ECO:0000256" key="3">
    <source>
        <dbReference type="ARBA" id="ARBA00022898"/>
    </source>
</evidence>
<dbReference type="Pfam" id="PF00291">
    <property type="entry name" value="PALP"/>
    <property type="match status" value="1"/>
</dbReference>
<evidence type="ECO:0000256" key="5">
    <source>
        <dbReference type="ARBA" id="ARBA00041766"/>
    </source>
</evidence>
<dbReference type="NCBIfam" id="TIGR01127">
    <property type="entry name" value="ilvA_1Cterm"/>
    <property type="match status" value="1"/>
</dbReference>
<dbReference type="AlphaFoldDB" id="A0A0N4UKG8"/>
<dbReference type="WBParaSite" id="DME_0000820801-mRNA-1">
    <property type="protein sequence ID" value="DME_0000820801-mRNA-1"/>
    <property type="gene ID" value="DME_0000820801"/>
</dbReference>
<dbReference type="Gene3D" id="3.40.50.1100">
    <property type="match status" value="2"/>
</dbReference>
<evidence type="ECO:0000256" key="2">
    <source>
        <dbReference type="ARBA" id="ARBA00010869"/>
    </source>
</evidence>
<dbReference type="GO" id="GO:0004794">
    <property type="term" value="F:threonine deaminase activity"/>
    <property type="evidence" value="ECO:0007669"/>
    <property type="project" value="InterPro"/>
</dbReference>
<evidence type="ECO:0000313" key="11">
    <source>
        <dbReference type="WBParaSite" id="DME_0000820801-mRNA-1"/>
    </source>
</evidence>
<dbReference type="Proteomes" id="UP000274756">
    <property type="component" value="Unassembled WGS sequence"/>
</dbReference>
<organism evidence="9 11">
    <name type="scientific">Dracunculus medinensis</name>
    <name type="common">Guinea worm</name>
    <dbReference type="NCBI Taxonomy" id="318479"/>
    <lineage>
        <taxon>Eukaryota</taxon>
        <taxon>Metazoa</taxon>
        <taxon>Ecdysozoa</taxon>
        <taxon>Nematoda</taxon>
        <taxon>Chromadorea</taxon>
        <taxon>Rhabditida</taxon>
        <taxon>Spirurina</taxon>
        <taxon>Dracunculoidea</taxon>
        <taxon>Dracunculidae</taxon>
        <taxon>Dracunculus</taxon>
    </lineage>
</organism>
<evidence type="ECO:0000256" key="6">
    <source>
        <dbReference type="ARBA" id="ARBA00042605"/>
    </source>
</evidence>
<dbReference type="OrthoDB" id="4418812at2759"/>
<evidence type="ECO:0000313" key="8">
    <source>
        <dbReference type="EMBL" id="VDN52311.1"/>
    </source>
</evidence>
<dbReference type="EMBL" id="UYYG01000053">
    <property type="protein sequence ID" value="VDN52311.1"/>
    <property type="molecule type" value="Genomic_DNA"/>
</dbReference>
<dbReference type="STRING" id="318479.A0A0N4UKG8"/>
<accession>A0A0N4UKG8</accession>
<comment type="similarity">
    <text evidence="2">Belongs to the serine/threonine dehydratase family.</text>
</comment>
<keyword evidence="3" id="KW-0663">Pyridoxal phosphate</keyword>
<dbReference type="PANTHER" id="PTHR48078">
    <property type="entry name" value="THREONINE DEHYDRATASE, MITOCHONDRIAL-RELATED"/>
    <property type="match status" value="1"/>
</dbReference>
<dbReference type="PANTHER" id="PTHR48078:SF18">
    <property type="entry name" value="THREONINE AMMONIA-LYASE"/>
    <property type="match status" value="1"/>
</dbReference>
<name>A0A0N4UKG8_DRAME</name>
<gene>
    <name evidence="8" type="ORF">DME_LOCUS2284</name>
</gene>
<dbReference type="CDD" id="cd01562">
    <property type="entry name" value="Thr-dehyd"/>
    <property type="match status" value="1"/>
</dbReference>
<evidence type="ECO:0000313" key="10">
    <source>
        <dbReference type="Proteomes" id="UP000274756"/>
    </source>
</evidence>
<dbReference type="InterPro" id="IPR005789">
    <property type="entry name" value="Thr_deHydtase_catblc"/>
</dbReference>
<evidence type="ECO:0000256" key="1">
    <source>
        <dbReference type="ARBA" id="ARBA00001933"/>
    </source>
</evidence>
<keyword evidence="10" id="KW-1185">Reference proteome</keyword>